<feature type="transmembrane region" description="Helical" evidence="6">
    <location>
        <begin position="264"/>
        <end position="282"/>
    </location>
</feature>
<accession>R9GS41</accession>
<feature type="transmembrane region" description="Helical" evidence="6">
    <location>
        <begin position="288"/>
        <end position="309"/>
    </location>
</feature>
<keyword evidence="4 8" id="KW-0808">Transferase</keyword>
<dbReference type="InterPro" id="IPR029044">
    <property type="entry name" value="Nucleotide-diphossugar_trans"/>
</dbReference>
<dbReference type="GO" id="GO:0005886">
    <property type="term" value="C:plasma membrane"/>
    <property type="evidence" value="ECO:0007669"/>
    <property type="project" value="UniProtKB-SubCell"/>
</dbReference>
<dbReference type="Gene3D" id="3.90.550.10">
    <property type="entry name" value="Spore Coat Polysaccharide Biosynthesis Protein SpsA, Chain A"/>
    <property type="match status" value="1"/>
</dbReference>
<keyword evidence="2" id="KW-1003">Cell membrane</keyword>
<keyword evidence="3" id="KW-0328">Glycosyltransferase</keyword>
<feature type="transmembrane region" description="Helical" evidence="6">
    <location>
        <begin position="239"/>
        <end position="257"/>
    </location>
</feature>
<keyword evidence="6" id="KW-0812">Transmembrane</keyword>
<dbReference type="PANTHER" id="PTHR43646">
    <property type="entry name" value="GLYCOSYLTRANSFERASE"/>
    <property type="match status" value="1"/>
</dbReference>
<dbReference type="Pfam" id="PF00535">
    <property type="entry name" value="Glycos_transf_2"/>
    <property type="match status" value="1"/>
</dbReference>
<keyword evidence="5 6" id="KW-0472">Membrane</keyword>
<comment type="subcellular location">
    <subcellularLocation>
        <location evidence="1">Cell membrane</location>
    </subcellularLocation>
</comment>
<dbReference type="eggNOG" id="COG1215">
    <property type="taxonomic scope" value="Bacteria"/>
</dbReference>
<name>R9GS41_9SPHI</name>
<dbReference type="CDD" id="cd00761">
    <property type="entry name" value="Glyco_tranf_GTA_type"/>
    <property type="match status" value="1"/>
</dbReference>
<dbReference type="SUPFAM" id="SSF53448">
    <property type="entry name" value="Nucleotide-diphospho-sugar transferases"/>
    <property type="match status" value="1"/>
</dbReference>
<evidence type="ECO:0000256" key="5">
    <source>
        <dbReference type="ARBA" id="ARBA00023136"/>
    </source>
</evidence>
<evidence type="ECO:0000313" key="9">
    <source>
        <dbReference type="Proteomes" id="UP000014174"/>
    </source>
</evidence>
<dbReference type="PATRIC" id="fig|1150600.3.peg.2219"/>
<proteinExistence type="predicted"/>
<comment type="caution">
    <text evidence="8">The sequence shown here is derived from an EMBL/GenBank/DDBJ whole genome shotgun (WGS) entry which is preliminary data.</text>
</comment>
<evidence type="ECO:0000256" key="4">
    <source>
        <dbReference type="ARBA" id="ARBA00022679"/>
    </source>
</evidence>
<evidence type="ECO:0000256" key="3">
    <source>
        <dbReference type="ARBA" id="ARBA00022676"/>
    </source>
</evidence>
<dbReference type="STRING" id="1150600.ADIARSV_2245"/>
<organism evidence="8 9">
    <name type="scientific">Arcticibacter svalbardensis MN12-7</name>
    <dbReference type="NCBI Taxonomy" id="1150600"/>
    <lineage>
        <taxon>Bacteria</taxon>
        <taxon>Pseudomonadati</taxon>
        <taxon>Bacteroidota</taxon>
        <taxon>Sphingobacteriia</taxon>
        <taxon>Sphingobacteriales</taxon>
        <taxon>Sphingobacteriaceae</taxon>
        <taxon>Arcticibacter</taxon>
    </lineage>
</organism>
<dbReference type="Proteomes" id="UP000014174">
    <property type="component" value="Unassembled WGS sequence"/>
</dbReference>
<protein>
    <submittedName>
        <fullName evidence="8">Glycosyl transferase, family 2</fullName>
    </submittedName>
</protein>
<evidence type="ECO:0000313" key="8">
    <source>
        <dbReference type="EMBL" id="EOR94647.1"/>
    </source>
</evidence>
<dbReference type="AlphaFoldDB" id="R9GS41"/>
<dbReference type="InterPro" id="IPR001173">
    <property type="entry name" value="Glyco_trans_2-like"/>
</dbReference>
<evidence type="ECO:0000259" key="7">
    <source>
        <dbReference type="Pfam" id="PF00535"/>
    </source>
</evidence>
<gene>
    <name evidence="8" type="ORF">ADIARSV_2245</name>
</gene>
<dbReference type="GO" id="GO:0016757">
    <property type="term" value="F:glycosyltransferase activity"/>
    <property type="evidence" value="ECO:0007669"/>
    <property type="project" value="UniProtKB-KW"/>
</dbReference>
<sequence length="326" mass="37053">MVSILIPARNEEGRIEALLQSISNQSYQNLEILILDDQSTDATFNLCTEYALLDDRFKVFKGNKLPDGWLGKNYACHQLSKLAKGKYLLFIDADTQIKEGLINSVLHRMKLGKLALLSLFTNQIMGSIGERMVVPLMHFILLNLLPLRLVRISKNSAFAAASGQFMLFESALYHHHSWHAQVKDKVLEDIELIKLIKTYRYNAEALLANGYISCRMYKSYEEGINGFSKNLLAGFNKNIGALICYLMLVMIGPLFIASYLPFHLFMFALTLIILSRVMISLLSGQHALWNVLLHPFQMATLLFIAILSVQKYLSKTITWKGRTIKQ</sequence>
<reference evidence="8 9" key="1">
    <citation type="journal article" date="2013" name="Genome Announc.">
        <title>Draft Genome Sequence of Arcticibacter svalbardensis Strain MN12-7T, a Member of the Family Sphingobacteriaceae Isolated from an Arctic Soil Sample.</title>
        <authorList>
            <person name="Shivaji S."/>
            <person name="Ara S."/>
            <person name="Prasad S."/>
            <person name="Manasa B.P."/>
            <person name="Begum Z."/>
            <person name="Singh A."/>
            <person name="Kumar Pinnaka A."/>
        </authorList>
    </citation>
    <scope>NUCLEOTIDE SEQUENCE [LARGE SCALE GENOMIC DNA]</scope>
    <source>
        <strain evidence="8 9">MN12-7</strain>
    </source>
</reference>
<dbReference type="PANTHER" id="PTHR43646:SF2">
    <property type="entry name" value="GLYCOSYLTRANSFERASE 2-LIKE DOMAIN-CONTAINING PROTEIN"/>
    <property type="match status" value="1"/>
</dbReference>
<keyword evidence="6" id="KW-1133">Transmembrane helix</keyword>
<dbReference type="EMBL" id="AQPN01000079">
    <property type="protein sequence ID" value="EOR94647.1"/>
    <property type="molecule type" value="Genomic_DNA"/>
</dbReference>
<evidence type="ECO:0000256" key="1">
    <source>
        <dbReference type="ARBA" id="ARBA00004236"/>
    </source>
</evidence>
<evidence type="ECO:0000256" key="6">
    <source>
        <dbReference type="SAM" id="Phobius"/>
    </source>
</evidence>
<feature type="domain" description="Glycosyltransferase 2-like" evidence="7">
    <location>
        <begin position="3"/>
        <end position="119"/>
    </location>
</feature>
<keyword evidence="9" id="KW-1185">Reference proteome</keyword>
<evidence type="ECO:0000256" key="2">
    <source>
        <dbReference type="ARBA" id="ARBA00022475"/>
    </source>
</evidence>